<dbReference type="RefSeq" id="XP_024376452.1">
    <property type="nucleotide sequence ID" value="XM_024520684.2"/>
</dbReference>
<dbReference type="RefSeq" id="XP_024376450.1">
    <property type="nucleotide sequence ID" value="XM_024520682.2"/>
</dbReference>
<dbReference type="EnsemblPlants" id="Pp3c5_26930V3.2">
    <property type="protein sequence ID" value="Pp3c5_26930V3.2"/>
    <property type="gene ID" value="Pp3c5_26930"/>
</dbReference>
<dbReference type="STRING" id="3218.A0A2K1KL81"/>
<evidence type="ECO:0000313" key="3">
    <source>
        <dbReference type="EnsemblPlants" id="Pp3c5_26930V3.1"/>
    </source>
</evidence>
<dbReference type="InterPro" id="IPR052419">
    <property type="entry name" value="5_3-deoxyribonucleotidase-like"/>
</dbReference>
<dbReference type="GO" id="GO:0009264">
    <property type="term" value="P:deoxyribonucleotide catabolic process"/>
    <property type="evidence" value="ECO:0007669"/>
    <property type="project" value="InterPro"/>
</dbReference>
<dbReference type="EnsemblPlants" id="Pp3c5_26930V3.1">
    <property type="protein sequence ID" value="Pp3c5_26930V3.1"/>
    <property type="gene ID" value="Pp3c5_26930"/>
</dbReference>
<reference evidence="2 4" key="1">
    <citation type="journal article" date="2008" name="Science">
        <title>The Physcomitrella genome reveals evolutionary insights into the conquest of land by plants.</title>
        <authorList>
            <person name="Rensing S."/>
            <person name="Lang D."/>
            <person name="Zimmer A."/>
            <person name="Terry A."/>
            <person name="Salamov A."/>
            <person name="Shapiro H."/>
            <person name="Nishiyama T."/>
            <person name="Perroud P.-F."/>
            <person name="Lindquist E."/>
            <person name="Kamisugi Y."/>
            <person name="Tanahashi T."/>
            <person name="Sakakibara K."/>
            <person name="Fujita T."/>
            <person name="Oishi K."/>
            <person name="Shin-I T."/>
            <person name="Kuroki Y."/>
            <person name="Toyoda A."/>
            <person name="Suzuki Y."/>
            <person name="Hashimoto A."/>
            <person name="Yamaguchi K."/>
            <person name="Sugano A."/>
            <person name="Kohara Y."/>
            <person name="Fujiyama A."/>
            <person name="Anterola A."/>
            <person name="Aoki S."/>
            <person name="Ashton N."/>
            <person name="Barbazuk W.B."/>
            <person name="Barker E."/>
            <person name="Bennetzen J."/>
            <person name="Bezanilla M."/>
            <person name="Blankenship R."/>
            <person name="Cho S.H."/>
            <person name="Dutcher S."/>
            <person name="Estelle M."/>
            <person name="Fawcett J.A."/>
            <person name="Gundlach H."/>
            <person name="Hanada K."/>
            <person name="Heyl A."/>
            <person name="Hicks K.A."/>
            <person name="Hugh J."/>
            <person name="Lohr M."/>
            <person name="Mayer K."/>
            <person name="Melkozernov A."/>
            <person name="Murata T."/>
            <person name="Nelson D."/>
            <person name="Pils B."/>
            <person name="Prigge M."/>
            <person name="Reiss B."/>
            <person name="Renner T."/>
            <person name="Rombauts S."/>
            <person name="Rushton P."/>
            <person name="Sanderfoot A."/>
            <person name="Schween G."/>
            <person name="Shiu S.-H."/>
            <person name="Stueber K."/>
            <person name="Theodoulou F.L."/>
            <person name="Tu H."/>
            <person name="Van de Peer Y."/>
            <person name="Verrier P.J."/>
            <person name="Waters E."/>
            <person name="Wood A."/>
            <person name="Yang L."/>
            <person name="Cove D."/>
            <person name="Cuming A."/>
            <person name="Hasebe M."/>
            <person name="Lucas S."/>
            <person name="Mishler D.B."/>
            <person name="Reski R."/>
            <person name="Grigoriev I."/>
            <person name="Quatrano R.S."/>
            <person name="Boore J.L."/>
        </authorList>
    </citation>
    <scope>NUCLEOTIDE SEQUENCE [LARGE SCALE GENOMIC DNA]</scope>
    <source>
        <strain evidence="3 4">cv. Gransden 2004</strain>
    </source>
</reference>
<dbReference type="Gene3D" id="3.40.50.1000">
    <property type="entry name" value="HAD superfamily/HAD-like"/>
    <property type="match status" value="1"/>
</dbReference>
<dbReference type="InterPro" id="IPR010708">
    <property type="entry name" value="5'(3')-deoxyribonucleotidase"/>
</dbReference>
<dbReference type="InterPro" id="IPR023214">
    <property type="entry name" value="HAD_sf"/>
</dbReference>
<dbReference type="KEGG" id="ppp:112282705"/>
<sequence length="344" mass="38375">MAIVGSGNLCGCCGNAITSGVPTSRWLDGSSWLPLPTLQFTKIAINVWNNGKLPRMCTLRSCSGGKCINSRGGDSRRRTDAVPMALYTHLKNLGEARAQDVPIITDSQVVESKCGLYEDPGASTDQEQMLGVVGKVNAPSKLLRVGVDVDEVLGNFLASLNKFVAEEYLLQHNVSEYYVYDFMKIWRCSQTEANDRVHAFFESEHFNSGILPIPGAFEALQQLSLNCHLVVVTSRQHVIRQPTMDWINQHYGGIFKEVHFGNHFALEGEARSKSEICRSLGVEVLIDDNPRYALECAEHGIEVLLFDLHGNYPWSKTEQGPTHPLITRVHNWSEVEQALRARLY</sequence>
<dbReference type="Gramene" id="Pp3c5_26930V3.6">
    <property type="protein sequence ID" value="Pp3c5_26930V3.6"/>
    <property type="gene ID" value="Pp3c5_26930"/>
</dbReference>
<feature type="active site" description="Nucleophile" evidence="1">
    <location>
        <position position="148"/>
    </location>
</feature>
<evidence type="ECO:0000256" key="1">
    <source>
        <dbReference type="PIRSR" id="PIRSR610708-1"/>
    </source>
</evidence>
<dbReference type="Gramene" id="Pp3c5_26930V3.4">
    <property type="protein sequence ID" value="Pp3c5_26930V3.4"/>
    <property type="gene ID" value="Pp3c5_26930"/>
</dbReference>
<dbReference type="FunCoup" id="A0A2K1KL81">
    <property type="interactions" value="14"/>
</dbReference>
<dbReference type="Gramene" id="Pp3c5_26930V3.5">
    <property type="protein sequence ID" value="Pp3c5_26930V3.5"/>
    <property type="gene ID" value="Pp3c5_26930"/>
</dbReference>
<evidence type="ECO:0000313" key="4">
    <source>
        <dbReference type="Proteomes" id="UP000006727"/>
    </source>
</evidence>
<dbReference type="GeneID" id="112282705"/>
<name>A0A2K1KL81_PHYPA</name>
<dbReference type="EnsemblPlants" id="Pp3c5_26930V3.6">
    <property type="protein sequence ID" value="Pp3c5_26930V3.6"/>
    <property type="gene ID" value="Pp3c5_26930"/>
</dbReference>
<dbReference type="EnsemblPlants" id="Pp3c5_26930V3.3">
    <property type="protein sequence ID" value="Pp3c5_26930V3.3"/>
    <property type="gene ID" value="Pp3c5_26930"/>
</dbReference>
<dbReference type="GO" id="GO:0008253">
    <property type="term" value="F:5'-nucleotidase activity"/>
    <property type="evidence" value="ECO:0007669"/>
    <property type="project" value="InterPro"/>
</dbReference>
<dbReference type="PANTHER" id="PTHR35134:SF2">
    <property type="entry name" value="NUCLEOTIDASE YQFW-RELATED"/>
    <property type="match status" value="1"/>
</dbReference>
<feature type="active site" description="Proton donor" evidence="1">
    <location>
        <position position="150"/>
    </location>
</feature>
<dbReference type="PANTHER" id="PTHR35134">
    <property type="entry name" value="NUCLEOTIDASE YQFW-RELATED"/>
    <property type="match status" value="1"/>
</dbReference>
<dbReference type="RefSeq" id="XP_073390409.1">
    <property type="nucleotide sequence ID" value="XM_073534308.1"/>
</dbReference>
<dbReference type="EnsemblPlants" id="Pp3c5_26930V3.4">
    <property type="protein sequence ID" value="Pp3c5_26930V3.4"/>
    <property type="gene ID" value="Pp3c5_26930"/>
</dbReference>
<dbReference type="SUPFAM" id="SSF56784">
    <property type="entry name" value="HAD-like"/>
    <property type="match status" value="1"/>
</dbReference>
<gene>
    <name evidence="3" type="primary">LOC112282705</name>
    <name evidence="2" type="ORF">PHYPA_008215</name>
</gene>
<dbReference type="Gramene" id="Pp3c5_26930V3.3">
    <property type="protein sequence ID" value="Pp3c5_26930V3.3"/>
    <property type="gene ID" value="Pp3c5_26930"/>
</dbReference>
<accession>A0A2K1KL81</accession>
<dbReference type="Gramene" id="Pp3c5_26930V3.1">
    <property type="protein sequence ID" value="Pp3c5_26930V3.1"/>
    <property type="gene ID" value="Pp3c5_26930"/>
</dbReference>
<proteinExistence type="predicted"/>
<protein>
    <submittedName>
        <fullName evidence="2 3">Uncharacterized protein</fullName>
    </submittedName>
</protein>
<reference evidence="2 4" key="2">
    <citation type="journal article" date="2018" name="Plant J.">
        <title>The Physcomitrella patens chromosome-scale assembly reveals moss genome structure and evolution.</title>
        <authorList>
            <person name="Lang D."/>
            <person name="Ullrich K.K."/>
            <person name="Murat F."/>
            <person name="Fuchs J."/>
            <person name="Jenkins J."/>
            <person name="Haas F.B."/>
            <person name="Piednoel M."/>
            <person name="Gundlach H."/>
            <person name="Van Bel M."/>
            <person name="Meyberg R."/>
            <person name="Vives C."/>
            <person name="Morata J."/>
            <person name="Symeonidi A."/>
            <person name="Hiss M."/>
            <person name="Muchero W."/>
            <person name="Kamisugi Y."/>
            <person name="Saleh O."/>
            <person name="Blanc G."/>
            <person name="Decker E.L."/>
            <person name="van Gessel N."/>
            <person name="Grimwood J."/>
            <person name="Hayes R.D."/>
            <person name="Graham S.W."/>
            <person name="Gunter L.E."/>
            <person name="McDaniel S.F."/>
            <person name="Hoernstein S.N.W."/>
            <person name="Larsson A."/>
            <person name="Li F.W."/>
            <person name="Perroud P.F."/>
            <person name="Phillips J."/>
            <person name="Ranjan P."/>
            <person name="Rokshar D.S."/>
            <person name="Rothfels C.J."/>
            <person name="Schneider L."/>
            <person name="Shu S."/>
            <person name="Stevenson D.W."/>
            <person name="Thummler F."/>
            <person name="Tillich M."/>
            <person name="Villarreal Aguilar J.C."/>
            <person name="Widiez T."/>
            <person name="Wong G.K."/>
            <person name="Wymore A."/>
            <person name="Zhang Y."/>
            <person name="Zimmer A.D."/>
            <person name="Quatrano R.S."/>
            <person name="Mayer K.F.X."/>
            <person name="Goodstein D."/>
            <person name="Casacuberta J.M."/>
            <person name="Vandepoele K."/>
            <person name="Reski R."/>
            <person name="Cuming A.C."/>
            <person name="Tuskan G.A."/>
            <person name="Maumus F."/>
            <person name="Salse J."/>
            <person name="Schmutz J."/>
            <person name="Rensing S.A."/>
        </authorList>
    </citation>
    <scope>NUCLEOTIDE SEQUENCE [LARGE SCALE GENOMIC DNA]</scope>
    <source>
        <strain evidence="3 4">cv. Gransden 2004</strain>
    </source>
</reference>
<dbReference type="Gramene" id="Pp3c5_26930V3.2">
    <property type="protein sequence ID" value="Pp3c5_26930V3.2"/>
    <property type="gene ID" value="Pp3c5_26930"/>
</dbReference>
<evidence type="ECO:0000313" key="2">
    <source>
        <dbReference type="EMBL" id="PNR54538.1"/>
    </source>
</evidence>
<dbReference type="OrthoDB" id="10248475at2759"/>
<reference evidence="3" key="3">
    <citation type="submission" date="2020-12" db="UniProtKB">
        <authorList>
            <consortium name="EnsemblPlants"/>
        </authorList>
    </citation>
    <scope>IDENTIFICATION</scope>
</reference>
<dbReference type="EnsemblPlants" id="Pp3c5_26930V3.5">
    <property type="protein sequence ID" value="Pp3c5_26930V3.5"/>
    <property type="gene ID" value="Pp3c5_26930"/>
</dbReference>
<dbReference type="Proteomes" id="UP000006727">
    <property type="component" value="Chromosome 5"/>
</dbReference>
<dbReference type="PaxDb" id="3218-PP1S154_124V6.1"/>
<dbReference type="Gramene" id="Pp3c5_26930V3.7">
    <property type="protein sequence ID" value="Pp3c5_26930V3.7"/>
    <property type="gene ID" value="Pp3c5_26930"/>
</dbReference>
<dbReference type="AlphaFoldDB" id="A0A2K1KL81"/>
<keyword evidence="4" id="KW-1185">Reference proteome</keyword>
<dbReference type="EnsemblPlants" id="Pp3c5_26930V3.7">
    <property type="protein sequence ID" value="Pp3c5_26930V3.7"/>
    <property type="gene ID" value="Pp3c5_26930"/>
</dbReference>
<organism evidence="2">
    <name type="scientific">Physcomitrium patens</name>
    <name type="common">Spreading-leaved earth moss</name>
    <name type="synonym">Physcomitrella patens</name>
    <dbReference type="NCBI Taxonomy" id="3218"/>
    <lineage>
        <taxon>Eukaryota</taxon>
        <taxon>Viridiplantae</taxon>
        <taxon>Streptophyta</taxon>
        <taxon>Embryophyta</taxon>
        <taxon>Bryophyta</taxon>
        <taxon>Bryophytina</taxon>
        <taxon>Bryopsida</taxon>
        <taxon>Funariidae</taxon>
        <taxon>Funariales</taxon>
        <taxon>Funariaceae</taxon>
        <taxon>Physcomitrium</taxon>
    </lineage>
</organism>
<dbReference type="Pfam" id="PF06941">
    <property type="entry name" value="NT5C"/>
    <property type="match status" value="1"/>
</dbReference>
<dbReference type="EMBL" id="ABEU02000005">
    <property type="protein sequence ID" value="PNR54538.1"/>
    <property type="molecule type" value="Genomic_DNA"/>
</dbReference>
<dbReference type="InterPro" id="IPR036412">
    <property type="entry name" value="HAD-like_sf"/>
</dbReference>